<organism evidence="2">
    <name type="scientific">uncultured Ramlibacter sp</name>
    <dbReference type="NCBI Taxonomy" id="260755"/>
    <lineage>
        <taxon>Bacteria</taxon>
        <taxon>Pseudomonadati</taxon>
        <taxon>Pseudomonadota</taxon>
        <taxon>Betaproteobacteria</taxon>
        <taxon>Burkholderiales</taxon>
        <taxon>Comamonadaceae</taxon>
        <taxon>Ramlibacter</taxon>
        <taxon>environmental samples</taxon>
    </lineage>
</organism>
<proteinExistence type="predicted"/>
<name>A0A6J4PP67_9BURK</name>
<reference evidence="2" key="1">
    <citation type="submission" date="2020-02" db="EMBL/GenBank/DDBJ databases">
        <authorList>
            <person name="Meier V. D."/>
        </authorList>
    </citation>
    <scope>NUCLEOTIDE SEQUENCE</scope>
    <source>
        <strain evidence="2">AVDCRST_MAG51</strain>
    </source>
</reference>
<dbReference type="EMBL" id="CADCUX010000385">
    <property type="protein sequence ID" value="CAA9417980.1"/>
    <property type="molecule type" value="Genomic_DNA"/>
</dbReference>
<feature type="region of interest" description="Disordered" evidence="1">
    <location>
        <begin position="1"/>
        <end position="83"/>
    </location>
</feature>
<feature type="non-terminal residue" evidence="2">
    <location>
        <position position="1"/>
    </location>
</feature>
<protein>
    <submittedName>
        <fullName evidence="2">Tripartite tricarboxylate transporter TctB family</fullName>
    </submittedName>
</protein>
<gene>
    <name evidence="2" type="ORF">AVDCRST_MAG51-1852</name>
</gene>
<evidence type="ECO:0000313" key="2">
    <source>
        <dbReference type="EMBL" id="CAA9417980.1"/>
    </source>
</evidence>
<feature type="compositionally biased region" description="Low complexity" evidence="1">
    <location>
        <begin position="58"/>
        <end position="80"/>
    </location>
</feature>
<accession>A0A6J4PP67</accession>
<sequence length="157" mass="16430">ETQRRSLRAAAVRPGRGGAGRHPGLSQDSRPAGRPGLVPWPDRRRRLHRRHPADGERLAPAPRAPLAGLGRLGSLTAARAGPRRRARLHRLLHPGIDLARLPAVGVPDPAGVVPGVARAGRPCGPDRRGRHPGGALRLLQAAARAAALGIADRGGLV</sequence>
<evidence type="ECO:0000256" key="1">
    <source>
        <dbReference type="SAM" id="MobiDB-lite"/>
    </source>
</evidence>
<dbReference type="AlphaFoldDB" id="A0A6J4PP67"/>
<feature type="non-terminal residue" evidence="2">
    <location>
        <position position="157"/>
    </location>
</feature>